<evidence type="ECO:0000313" key="2">
    <source>
        <dbReference type="Proteomes" id="UP001189429"/>
    </source>
</evidence>
<dbReference type="InterPro" id="IPR011992">
    <property type="entry name" value="EF-hand-dom_pair"/>
</dbReference>
<sequence>MAQMTRRDDTRGASPTRKDRREVLADVFDAPAAGVSAESQARSRIEAMIHEGDLELAKMKADLINRLTTHGGGSFLRGWRCHMDPDGDLKVEFRHFCEAAVRIGFGGDVHLLFGGEKAMMNSLSLAEVAPKQGALLDRFRCWVCEQFGSPADMFEKLQDSPEVPKVTRDHFLLAISNMGFEASAKDLIEIFECCDVGGNNGLSLDEVLFLEMDDQVRQQERLKNRMKSVQDWRQKVTSNYVQECALAPTSRLASRPWQSPLFERVPQ</sequence>
<reference evidence="1" key="1">
    <citation type="submission" date="2023-10" db="EMBL/GenBank/DDBJ databases">
        <authorList>
            <person name="Chen Y."/>
            <person name="Shah S."/>
            <person name="Dougan E. K."/>
            <person name="Thang M."/>
            <person name="Chan C."/>
        </authorList>
    </citation>
    <scope>NUCLEOTIDE SEQUENCE [LARGE SCALE GENOMIC DNA]</scope>
</reference>
<feature type="non-terminal residue" evidence="1">
    <location>
        <position position="267"/>
    </location>
</feature>
<comment type="caution">
    <text evidence="1">The sequence shown here is derived from an EMBL/GenBank/DDBJ whole genome shotgun (WGS) entry which is preliminary data.</text>
</comment>
<dbReference type="SUPFAM" id="SSF47473">
    <property type="entry name" value="EF-hand"/>
    <property type="match status" value="1"/>
</dbReference>
<protein>
    <recommendedName>
        <fullName evidence="3">Calmodulin</fullName>
    </recommendedName>
</protein>
<dbReference type="Gene3D" id="1.10.238.10">
    <property type="entry name" value="EF-hand"/>
    <property type="match status" value="1"/>
</dbReference>
<keyword evidence="2" id="KW-1185">Reference proteome</keyword>
<dbReference type="Proteomes" id="UP001189429">
    <property type="component" value="Unassembled WGS sequence"/>
</dbReference>
<proteinExistence type="predicted"/>
<organism evidence="1 2">
    <name type="scientific">Prorocentrum cordatum</name>
    <dbReference type="NCBI Taxonomy" id="2364126"/>
    <lineage>
        <taxon>Eukaryota</taxon>
        <taxon>Sar</taxon>
        <taxon>Alveolata</taxon>
        <taxon>Dinophyceae</taxon>
        <taxon>Prorocentrales</taxon>
        <taxon>Prorocentraceae</taxon>
        <taxon>Prorocentrum</taxon>
    </lineage>
</organism>
<name>A0ABN9QBE7_9DINO</name>
<evidence type="ECO:0008006" key="3">
    <source>
        <dbReference type="Google" id="ProtNLM"/>
    </source>
</evidence>
<accession>A0ABN9QBE7</accession>
<gene>
    <name evidence="1" type="ORF">PCOR1329_LOCUS8818</name>
</gene>
<evidence type="ECO:0000313" key="1">
    <source>
        <dbReference type="EMBL" id="CAK0800760.1"/>
    </source>
</evidence>
<dbReference type="EMBL" id="CAUYUJ010002436">
    <property type="protein sequence ID" value="CAK0800760.1"/>
    <property type="molecule type" value="Genomic_DNA"/>
</dbReference>